<evidence type="ECO:0000256" key="1">
    <source>
        <dbReference type="ARBA" id="ARBA00005801"/>
    </source>
</evidence>
<dbReference type="GO" id="GO:0005886">
    <property type="term" value="C:plasma membrane"/>
    <property type="evidence" value="ECO:0007669"/>
    <property type="project" value="TreeGrafter"/>
</dbReference>
<evidence type="ECO:0000313" key="6">
    <source>
        <dbReference type="Proteomes" id="UP000614996"/>
    </source>
</evidence>
<protein>
    <recommendedName>
        <fullName evidence="4">Prepilin type IV endopeptidase peptidase domain-containing protein</fullName>
    </recommendedName>
</protein>
<dbReference type="EMBL" id="BOPO01000006">
    <property type="protein sequence ID" value="GIL25535.1"/>
    <property type="molecule type" value="Genomic_DNA"/>
</dbReference>
<feature type="domain" description="Prepilin type IV endopeptidase peptidase" evidence="4">
    <location>
        <begin position="70"/>
        <end position="176"/>
    </location>
</feature>
<feature type="transmembrane region" description="Helical" evidence="2">
    <location>
        <begin position="162"/>
        <end position="185"/>
    </location>
</feature>
<name>A0A8J4A921_9ACTN</name>
<feature type="transmembrane region" description="Helical" evidence="2">
    <location>
        <begin position="37"/>
        <end position="56"/>
    </location>
</feature>
<evidence type="ECO:0000256" key="2">
    <source>
        <dbReference type="SAM" id="Phobius"/>
    </source>
</evidence>
<comment type="caution">
    <text evidence="5">The sequence shown here is derived from an EMBL/GenBank/DDBJ whole genome shotgun (WGS) entry which is preliminary data.</text>
</comment>
<keyword evidence="2" id="KW-0472">Membrane</keyword>
<dbReference type="Pfam" id="PF01478">
    <property type="entry name" value="Peptidase_A24"/>
    <property type="match status" value="1"/>
</dbReference>
<proteinExistence type="inferred from homology"/>
<keyword evidence="2" id="KW-1133">Transmembrane helix</keyword>
<feature type="transmembrane region" description="Helical" evidence="2">
    <location>
        <begin position="91"/>
        <end position="111"/>
    </location>
</feature>
<keyword evidence="6" id="KW-1185">Reference proteome</keyword>
<dbReference type="Proteomes" id="UP000614996">
    <property type="component" value="Unassembled WGS sequence"/>
</dbReference>
<sequence length="210" mass="20503">MALCAAVTAVCCCPLAVAAGTVEPAAPRGPDRAAAPVGWPAAGCAVALCLGALATIRLDATPPLPVALATIAAGTALAISDLRARRLPDLLIAPILLVWSVTAATAVALHLPDSLTALIRAIVTGAAIAGAAVLLAVARSGIGAGDIKLAAILSAVTAWLGLHHLAVFVLAAVGFTLATALIALIGTRSLRATIPAGPALCAAAVIAYLT</sequence>
<dbReference type="GO" id="GO:0004190">
    <property type="term" value="F:aspartic-type endopeptidase activity"/>
    <property type="evidence" value="ECO:0007669"/>
    <property type="project" value="InterPro"/>
</dbReference>
<feature type="transmembrane region" description="Helical" evidence="2">
    <location>
        <begin position="192"/>
        <end position="209"/>
    </location>
</feature>
<keyword evidence="2" id="KW-0812">Transmembrane</keyword>
<gene>
    <name evidence="5" type="ORF">NUM_07900</name>
</gene>
<feature type="transmembrane region" description="Helical" evidence="2">
    <location>
        <begin position="118"/>
        <end position="142"/>
    </location>
</feature>
<reference evidence="6" key="1">
    <citation type="journal article" date="2021" name="Int. J. Syst. Evol. Microbiol.">
        <title>Actinocatenispora comari sp. nov., an endophytic actinomycete isolated from aerial parts of Comarum salesowianum.</title>
        <authorList>
            <person name="Oyunbileg N."/>
            <person name="Iizaka Y."/>
            <person name="Hamada M."/>
            <person name="Davaapurev B.O."/>
            <person name="Fukumoto A."/>
            <person name="Tsetseg B."/>
            <person name="Kato F."/>
            <person name="Tamura T."/>
            <person name="Batkhuu J."/>
            <person name="Anzai Y."/>
        </authorList>
    </citation>
    <scope>NUCLEOTIDE SEQUENCE [LARGE SCALE GENOMIC DNA]</scope>
    <source>
        <strain evidence="6">NUM-2625</strain>
    </source>
</reference>
<feature type="signal peptide" evidence="3">
    <location>
        <begin position="1"/>
        <end position="18"/>
    </location>
</feature>
<keyword evidence="3" id="KW-0732">Signal</keyword>
<dbReference type="InterPro" id="IPR000045">
    <property type="entry name" value="Prepilin_IV_endopep_pep"/>
</dbReference>
<dbReference type="Gene3D" id="1.20.120.1220">
    <property type="match status" value="1"/>
</dbReference>
<organism evidence="5 6">
    <name type="scientific">Actinocatenispora comari</name>
    <dbReference type="NCBI Taxonomy" id="2807577"/>
    <lineage>
        <taxon>Bacteria</taxon>
        <taxon>Bacillati</taxon>
        <taxon>Actinomycetota</taxon>
        <taxon>Actinomycetes</taxon>
        <taxon>Micromonosporales</taxon>
        <taxon>Micromonosporaceae</taxon>
        <taxon>Actinocatenispora</taxon>
    </lineage>
</organism>
<dbReference type="InterPro" id="IPR050882">
    <property type="entry name" value="Prepilin_peptidase/N-MTase"/>
</dbReference>
<dbReference type="GO" id="GO:0006465">
    <property type="term" value="P:signal peptide processing"/>
    <property type="evidence" value="ECO:0007669"/>
    <property type="project" value="TreeGrafter"/>
</dbReference>
<dbReference type="PANTHER" id="PTHR30487">
    <property type="entry name" value="TYPE 4 PREPILIN-LIKE PROTEINS LEADER PEPTIDE-PROCESSING ENZYME"/>
    <property type="match status" value="1"/>
</dbReference>
<feature type="chain" id="PRO_5035271332" description="Prepilin type IV endopeptidase peptidase domain-containing protein" evidence="3">
    <location>
        <begin position="19"/>
        <end position="210"/>
    </location>
</feature>
<evidence type="ECO:0000259" key="4">
    <source>
        <dbReference type="Pfam" id="PF01478"/>
    </source>
</evidence>
<accession>A0A8J4A921</accession>
<evidence type="ECO:0000313" key="5">
    <source>
        <dbReference type="EMBL" id="GIL25535.1"/>
    </source>
</evidence>
<evidence type="ECO:0000256" key="3">
    <source>
        <dbReference type="SAM" id="SignalP"/>
    </source>
</evidence>
<dbReference type="AlphaFoldDB" id="A0A8J4A921"/>
<comment type="similarity">
    <text evidence="1">Belongs to the peptidase A24 family.</text>
</comment>
<dbReference type="PANTHER" id="PTHR30487:SF0">
    <property type="entry name" value="PREPILIN LEADER PEPTIDASE_N-METHYLTRANSFERASE-RELATED"/>
    <property type="match status" value="1"/>
</dbReference>
<feature type="transmembrane region" description="Helical" evidence="2">
    <location>
        <begin position="63"/>
        <end position="79"/>
    </location>
</feature>